<reference evidence="4 5" key="1">
    <citation type="submission" date="2017-09" db="EMBL/GenBank/DDBJ databases">
        <title>Depth-based differentiation of microbial function through sediment-hosted aquifers and enrichment of novel symbionts in the deep terrestrial subsurface.</title>
        <authorList>
            <person name="Probst A.J."/>
            <person name="Ladd B."/>
            <person name="Jarett J.K."/>
            <person name="Geller-Mcgrath D.E."/>
            <person name="Sieber C.M."/>
            <person name="Emerson J.B."/>
            <person name="Anantharaman K."/>
            <person name="Thomas B.C."/>
            <person name="Malmstrom R."/>
            <person name="Stieglmeier M."/>
            <person name="Klingl A."/>
            <person name="Woyke T."/>
            <person name="Ryan C.M."/>
            <person name="Banfield J.F."/>
        </authorList>
    </citation>
    <scope>NUCLEOTIDE SEQUENCE [LARGE SCALE GENOMIC DNA]</scope>
    <source>
        <strain evidence="4">CG23_combo_of_CG06-09_8_20_14_all_39_39</strain>
    </source>
</reference>
<dbReference type="EMBL" id="PCRX01000048">
    <property type="protein sequence ID" value="PIP28818.1"/>
    <property type="molecule type" value="Genomic_DNA"/>
</dbReference>
<keyword evidence="1" id="KW-0472">Membrane</keyword>
<gene>
    <name evidence="4" type="ORF">COX28_02650</name>
</gene>
<feature type="domain" description="DUF3048" evidence="2">
    <location>
        <begin position="69"/>
        <end position="206"/>
    </location>
</feature>
<keyword evidence="1" id="KW-1133">Transmembrane helix</keyword>
<evidence type="ECO:0000313" key="4">
    <source>
        <dbReference type="EMBL" id="PIP28818.1"/>
    </source>
</evidence>
<name>A0A2G9Z8X7_9BACT</name>
<feature type="transmembrane region" description="Helical" evidence="1">
    <location>
        <begin position="12"/>
        <end position="35"/>
    </location>
</feature>
<dbReference type="Proteomes" id="UP000231235">
    <property type="component" value="Unassembled WGS sequence"/>
</dbReference>
<accession>A0A2G9Z8X7</accession>
<comment type="caution">
    <text evidence="4">The sequence shown here is derived from an EMBL/GenBank/DDBJ whole genome shotgun (WGS) entry which is preliminary data.</text>
</comment>
<dbReference type="SUPFAM" id="SSF159774">
    <property type="entry name" value="YerB-like"/>
    <property type="match status" value="1"/>
</dbReference>
<proteinExistence type="predicted"/>
<evidence type="ECO:0000259" key="3">
    <source>
        <dbReference type="Pfam" id="PF17479"/>
    </source>
</evidence>
<evidence type="ECO:0000313" key="5">
    <source>
        <dbReference type="Proteomes" id="UP000231235"/>
    </source>
</evidence>
<organism evidence="4 5">
    <name type="scientific">Candidatus Kuenenbacteria bacterium CG23_combo_of_CG06-09_8_20_14_all_39_39</name>
    <dbReference type="NCBI Taxonomy" id="1974623"/>
    <lineage>
        <taxon>Bacteria</taxon>
        <taxon>Candidatus Kueneniibacteriota</taxon>
    </lineage>
</organism>
<protein>
    <recommendedName>
        <fullName evidence="6">DUF3048 domain-containing protein</fullName>
    </recommendedName>
</protein>
<sequence length="366" mass="41485">MTNFNQIISKIIKYQLILLVGILVLVEGLLIYQLAYICWYDQQPVMTKNITINNINNAENLISRRIDGLVVDKGRENLTPVAVTIDNHFDSWPNYGLSGASVVYETCVEGSATRFLAIYTPEKDSGELAKIGPIRSTRPYFVELAKEYGALLAHSGGSPAGLKRIEELGVSNLEEIAWWGPDYFWRVYSRPAPHNLFTSSDNLAHGVVDWQLKDKMPDYQAWQFNVQIKTNNSETANKIKIKFSAADVYNAAYEYGTTTQSYLRFQGNEKQIDALNNKQLAVQNVVIQFVPQEVVLDNEGRIKLNLIGQGNAWIFRDGLIIRGNWQKSDYNSRTIFYDETGNEIKFKPGNTWIEILPGKKEVIISS</sequence>
<evidence type="ECO:0000259" key="2">
    <source>
        <dbReference type="Pfam" id="PF11258"/>
    </source>
</evidence>
<evidence type="ECO:0000256" key="1">
    <source>
        <dbReference type="SAM" id="Phobius"/>
    </source>
</evidence>
<evidence type="ECO:0008006" key="6">
    <source>
        <dbReference type="Google" id="ProtNLM"/>
    </source>
</evidence>
<dbReference type="Pfam" id="PF11258">
    <property type="entry name" value="DUF3048"/>
    <property type="match status" value="1"/>
</dbReference>
<dbReference type="Pfam" id="PF17479">
    <property type="entry name" value="DUF3048_C"/>
    <property type="match status" value="1"/>
</dbReference>
<keyword evidence="1" id="KW-0812">Transmembrane</keyword>
<dbReference type="InterPro" id="IPR035328">
    <property type="entry name" value="DUF3048_C"/>
</dbReference>
<dbReference type="AlphaFoldDB" id="A0A2G9Z8X7"/>
<dbReference type="InterPro" id="IPR021416">
    <property type="entry name" value="DUF3048_N"/>
</dbReference>
<dbReference type="Gene3D" id="3.50.90.10">
    <property type="entry name" value="YerB-like"/>
    <property type="match status" value="1"/>
</dbReference>
<feature type="domain" description="DUF3048" evidence="3">
    <location>
        <begin position="240"/>
        <end position="353"/>
    </location>
</feature>
<dbReference type="InterPro" id="IPR023158">
    <property type="entry name" value="YerB-like_sf"/>
</dbReference>